<dbReference type="SUPFAM" id="SSF51735">
    <property type="entry name" value="NAD(P)-binding Rossmann-fold domains"/>
    <property type="match status" value="1"/>
</dbReference>
<dbReference type="NCBIfam" id="NF005559">
    <property type="entry name" value="PRK07231.1"/>
    <property type="match status" value="1"/>
</dbReference>
<accession>A0ABZ3IQY0</accession>
<dbReference type="GO" id="GO:0008888">
    <property type="term" value="F:glycerol dehydrogenase (NAD+) activity"/>
    <property type="evidence" value="ECO:0007669"/>
    <property type="project" value="UniProtKB-EC"/>
</dbReference>
<organism evidence="2 3">
    <name type="scientific">Sporomusa silvacetica DSM 10669</name>
    <dbReference type="NCBI Taxonomy" id="1123289"/>
    <lineage>
        <taxon>Bacteria</taxon>
        <taxon>Bacillati</taxon>
        <taxon>Bacillota</taxon>
        <taxon>Negativicutes</taxon>
        <taxon>Selenomonadales</taxon>
        <taxon>Sporomusaceae</taxon>
        <taxon>Sporomusa</taxon>
    </lineage>
</organism>
<gene>
    <name evidence="2" type="primary">golD</name>
    <name evidence="2" type="ORF">SPSIL_040870</name>
</gene>
<evidence type="ECO:0000313" key="2">
    <source>
        <dbReference type="EMBL" id="XFO67868.1"/>
    </source>
</evidence>
<dbReference type="PRINTS" id="PR00080">
    <property type="entry name" value="SDRFAMILY"/>
</dbReference>
<dbReference type="InterPro" id="IPR036291">
    <property type="entry name" value="NAD(P)-bd_dom_sf"/>
</dbReference>
<dbReference type="CDD" id="cd05233">
    <property type="entry name" value="SDR_c"/>
    <property type="match status" value="1"/>
</dbReference>
<protein>
    <submittedName>
        <fullName evidence="2">NAD-dependent glycerol dehydrogenase</fullName>
        <ecNumber evidence="2">1.1.1.6</ecNumber>
    </submittedName>
</protein>
<dbReference type="PRINTS" id="PR00081">
    <property type="entry name" value="GDHRDH"/>
</dbReference>
<dbReference type="Proteomes" id="UP000216752">
    <property type="component" value="Chromosome"/>
</dbReference>
<evidence type="ECO:0000313" key="3">
    <source>
        <dbReference type="Proteomes" id="UP000216752"/>
    </source>
</evidence>
<dbReference type="InterPro" id="IPR002347">
    <property type="entry name" value="SDR_fam"/>
</dbReference>
<keyword evidence="2" id="KW-0560">Oxidoreductase</keyword>
<keyword evidence="3" id="KW-1185">Reference proteome</keyword>
<dbReference type="PANTHER" id="PTHR42760">
    <property type="entry name" value="SHORT-CHAIN DEHYDROGENASES/REDUCTASES FAMILY MEMBER"/>
    <property type="match status" value="1"/>
</dbReference>
<evidence type="ECO:0000256" key="1">
    <source>
        <dbReference type="ARBA" id="ARBA00006484"/>
    </source>
</evidence>
<dbReference type="Pfam" id="PF13561">
    <property type="entry name" value="adh_short_C2"/>
    <property type="match status" value="1"/>
</dbReference>
<dbReference type="Gene3D" id="3.40.50.720">
    <property type="entry name" value="NAD(P)-binding Rossmann-like Domain"/>
    <property type="match status" value="1"/>
</dbReference>
<name>A0ABZ3IQY0_9FIRM</name>
<dbReference type="EMBL" id="CP155573">
    <property type="protein sequence ID" value="XFO67868.1"/>
    <property type="molecule type" value="Genomic_DNA"/>
</dbReference>
<dbReference type="EC" id="1.1.1.6" evidence="2"/>
<comment type="similarity">
    <text evidence="1">Belongs to the short-chain dehydrogenases/reductases (SDR) family.</text>
</comment>
<proteinExistence type="inferred from homology"/>
<reference evidence="2" key="1">
    <citation type="submission" date="2024-05" db="EMBL/GenBank/DDBJ databases">
        <title>Isolation and characterization of Sporomusa carbonis sp. nov., a carboxydotrophic hydrogenogen in the genus of Sporomusa isolated from a charcoal burning pile.</title>
        <authorList>
            <person name="Boeer T."/>
            <person name="Rosenbaum F."/>
            <person name="Eysell L."/>
            <person name="Mueller V."/>
            <person name="Daniel R."/>
            <person name="Poehlein A."/>
        </authorList>
    </citation>
    <scope>NUCLEOTIDE SEQUENCE [LARGE SCALE GENOMIC DNA]</scope>
    <source>
        <strain evidence="2">DSM 10669</strain>
    </source>
</reference>
<sequence length="252" mass="27525">MCSMKKRVAVITGAASGIGKAISLLLAHNGYYVFLFDKDQKQLLRVINEEFAADSSDYYCGDVTIKEDVEKALVQCVQKTGHIDALISNVGILEKTDFLKMTEQQWDKTIDVNLKGVFLWGQAVAKWMVENNVSGGIVNIACMRASLVGKSMSAYAAAKAGVRMLTKAMAVELAPYKITVNAVEPGRTQTDLLKSHIIDKSGEELRQRLIPLGRFAMPAEIAQAVLFLLSDQARYITGASIPVDGGYSIEKD</sequence>
<dbReference type="RefSeq" id="WP_094602977.1">
    <property type="nucleotide sequence ID" value="NZ_CP155573.1"/>
</dbReference>